<feature type="compositionally biased region" description="Pro residues" evidence="1">
    <location>
        <begin position="27"/>
        <end position="36"/>
    </location>
</feature>
<reference evidence="2 3" key="1">
    <citation type="journal article" date="2018" name="Nat. Genet.">
        <title>Extensive intraspecific gene order and gene structural variations between Mo17 and other maize genomes.</title>
        <authorList>
            <person name="Sun S."/>
            <person name="Zhou Y."/>
            <person name="Chen J."/>
            <person name="Shi J."/>
            <person name="Zhao H."/>
            <person name="Zhao H."/>
            <person name="Song W."/>
            <person name="Zhang M."/>
            <person name="Cui Y."/>
            <person name="Dong X."/>
            <person name="Liu H."/>
            <person name="Ma X."/>
            <person name="Jiao Y."/>
            <person name="Wang B."/>
            <person name="Wei X."/>
            <person name="Stein J.C."/>
            <person name="Glaubitz J.C."/>
            <person name="Lu F."/>
            <person name="Yu G."/>
            <person name="Liang C."/>
            <person name="Fengler K."/>
            <person name="Li B."/>
            <person name="Rafalski A."/>
            <person name="Schnable P.S."/>
            <person name="Ware D.H."/>
            <person name="Buckler E.S."/>
            <person name="Lai J."/>
        </authorList>
    </citation>
    <scope>NUCLEOTIDE SEQUENCE [LARGE SCALE GENOMIC DNA]</scope>
    <source>
        <strain evidence="3">cv. Missouri 17</strain>
        <tissue evidence="2">Seedling</tissue>
    </source>
</reference>
<dbReference type="AlphaFoldDB" id="A0A3L6FG33"/>
<gene>
    <name evidence="2" type="ORF">Zm00014a_040889</name>
</gene>
<accession>A0A3L6FG33</accession>
<organism evidence="2 3">
    <name type="scientific">Zea mays</name>
    <name type="common">Maize</name>
    <dbReference type="NCBI Taxonomy" id="4577"/>
    <lineage>
        <taxon>Eukaryota</taxon>
        <taxon>Viridiplantae</taxon>
        <taxon>Streptophyta</taxon>
        <taxon>Embryophyta</taxon>
        <taxon>Tracheophyta</taxon>
        <taxon>Spermatophyta</taxon>
        <taxon>Magnoliopsida</taxon>
        <taxon>Liliopsida</taxon>
        <taxon>Poales</taxon>
        <taxon>Poaceae</taxon>
        <taxon>PACMAD clade</taxon>
        <taxon>Panicoideae</taxon>
        <taxon>Andropogonodae</taxon>
        <taxon>Andropogoneae</taxon>
        <taxon>Tripsacinae</taxon>
        <taxon>Zea</taxon>
    </lineage>
</organism>
<sequence length="77" mass="8313">LLRGQCRLPPLPTRTRTPRRPPLARAPQPPRNPAPARPRQRNPASATASRTLPTRACPATASRTASKKPPSLPSPKP</sequence>
<evidence type="ECO:0000313" key="2">
    <source>
        <dbReference type="EMBL" id="PWZ31800.1"/>
    </source>
</evidence>
<evidence type="ECO:0000256" key="1">
    <source>
        <dbReference type="SAM" id="MobiDB-lite"/>
    </source>
</evidence>
<protein>
    <submittedName>
        <fullName evidence="2">Uncharacterized protein</fullName>
    </submittedName>
</protein>
<name>A0A3L6FG33_MAIZE</name>
<proteinExistence type="predicted"/>
<dbReference type="Proteomes" id="UP000251960">
    <property type="component" value="Chromosome 3"/>
</dbReference>
<feature type="non-terminal residue" evidence="2">
    <location>
        <position position="1"/>
    </location>
</feature>
<feature type="region of interest" description="Disordered" evidence="1">
    <location>
        <begin position="1"/>
        <end position="77"/>
    </location>
</feature>
<comment type="caution">
    <text evidence="2">The sequence shown here is derived from an EMBL/GenBank/DDBJ whole genome shotgun (WGS) entry which is preliminary data.</text>
</comment>
<evidence type="ECO:0000313" key="3">
    <source>
        <dbReference type="Proteomes" id="UP000251960"/>
    </source>
</evidence>
<dbReference type="EMBL" id="NCVQ01000004">
    <property type="protein sequence ID" value="PWZ31800.1"/>
    <property type="molecule type" value="Genomic_DNA"/>
</dbReference>